<evidence type="ECO:0000256" key="4">
    <source>
        <dbReference type="SAM" id="SignalP"/>
    </source>
</evidence>
<evidence type="ECO:0000256" key="1">
    <source>
        <dbReference type="ARBA" id="ARBA00023157"/>
    </source>
</evidence>
<dbReference type="Proteomes" id="UP001066276">
    <property type="component" value="Chromosome 1_2"/>
</dbReference>
<reference evidence="6" key="1">
    <citation type="journal article" date="2022" name="bioRxiv">
        <title>Sequencing and chromosome-scale assembly of the giantPleurodeles waltlgenome.</title>
        <authorList>
            <person name="Brown T."/>
            <person name="Elewa A."/>
            <person name="Iarovenko S."/>
            <person name="Subramanian E."/>
            <person name="Araus A.J."/>
            <person name="Petzold A."/>
            <person name="Susuki M."/>
            <person name="Suzuki K.-i.T."/>
            <person name="Hayashi T."/>
            <person name="Toyoda A."/>
            <person name="Oliveira C."/>
            <person name="Osipova E."/>
            <person name="Leigh N.D."/>
            <person name="Simon A."/>
            <person name="Yun M.H."/>
        </authorList>
    </citation>
    <scope>NUCLEOTIDE SEQUENCE</scope>
    <source>
        <strain evidence="6">20211129_DDA</strain>
        <tissue evidence="6">Liver</tissue>
    </source>
</reference>
<evidence type="ECO:0000259" key="5">
    <source>
        <dbReference type="PROSITE" id="PS50923"/>
    </source>
</evidence>
<name>A0AAV7WEI9_PLEWA</name>
<dbReference type="InterPro" id="IPR035976">
    <property type="entry name" value="Sushi/SCR/CCP_sf"/>
</dbReference>
<dbReference type="InterPro" id="IPR000436">
    <property type="entry name" value="Sushi_SCR_CCP_dom"/>
</dbReference>
<comment type="caution">
    <text evidence="6">The sequence shown here is derived from an EMBL/GenBank/DDBJ whole genome shotgun (WGS) entry which is preliminary data.</text>
</comment>
<proteinExistence type="predicted"/>
<feature type="domain" description="Sushi" evidence="5">
    <location>
        <begin position="63"/>
        <end position="126"/>
    </location>
</feature>
<evidence type="ECO:0000256" key="3">
    <source>
        <dbReference type="SAM" id="MobiDB-lite"/>
    </source>
</evidence>
<feature type="region of interest" description="Disordered" evidence="3">
    <location>
        <begin position="20"/>
        <end position="84"/>
    </location>
</feature>
<evidence type="ECO:0000256" key="2">
    <source>
        <dbReference type="PROSITE-ProRule" id="PRU00302"/>
    </source>
</evidence>
<evidence type="ECO:0000313" key="6">
    <source>
        <dbReference type="EMBL" id="KAJ1211469.1"/>
    </source>
</evidence>
<feature type="chain" id="PRO_5043630813" description="Sushi domain-containing protein" evidence="4">
    <location>
        <begin position="20"/>
        <end position="183"/>
    </location>
</feature>
<gene>
    <name evidence="6" type="ORF">NDU88_006829</name>
</gene>
<keyword evidence="4" id="KW-0732">Signal</keyword>
<dbReference type="EMBL" id="JANPWB010000002">
    <property type="protein sequence ID" value="KAJ1211469.1"/>
    <property type="molecule type" value="Genomic_DNA"/>
</dbReference>
<dbReference type="Gene3D" id="2.10.70.10">
    <property type="entry name" value="Complement Module, domain 1"/>
    <property type="match status" value="1"/>
</dbReference>
<keyword evidence="7" id="KW-1185">Reference proteome</keyword>
<feature type="signal peptide" evidence="4">
    <location>
        <begin position="1"/>
        <end position="19"/>
    </location>
</feature>
<dbReference type="AlphaFoldDB" id="A0AAV7WEI9"/>
<keyword evidence="1" id="KW-1015">Disulfide bond</keyword>
<evidence type="ECO:0000313" key="7">
    <source>
        <dbReference type="Proteomes" id="UP001066276"/>
    </source>
</evidence>
<sequence length="183" mass="19760">MAAVLTPWLLLLLFRSITAHPGTEEPRDSGGPEISKLYMEAPLDNDESSTSGAPNDEENANAERCKSPRADGSPLTLSPSRQWYDRGQKVRVTCSEGYQPSTSQIECGQKDQGPASEWDVAPTCIRAEEKEGGSSFSAFNAIQVAQIVILLLSVTVTSLLCKRGTFQSTTPDSPEYVNTSMAS</sequence>
<dbReference type="PROSITE" id="PS50923">
    <property type="entry name" value="SUSHI"/>
    <property type="match status" value="1"/>
</dbReference>
<comment type="caution">
    <text evidence="2">Lacks conserved residue(s) required for the propagation of feature annotation.</text>
</comment>
<protein>
    <recommendedName>
        <fullName evidence="5">Sushi domain-containing protein</fullName>
    </recommendedName>
</protein>
<accession>A0AAV7WEI9</accession>
<dbReference type="SUPFAM" id="SSF57535">
    <property type="entry name" value="Complement control module/SCR domain"/>
    <property type="match status" value="1"/>
</dbReference>
<organism evidence="6 7">
    <name type="scientific">Pleurodeles waltl</name>
    <name type="common">Iberian ribbed newt</name>
    <dbReference type="NCBI Taxonomy" id="8319"/>
    <lineage>
        <taxon>Eukaryota</taxon>
        <taxon>Metazoa</taxon>
        <taxon>Chordata</taxon>
        <taxon>Craniata</taxon>
        <taxon>Vertebrata</taxon>
        <taxon>Euteleostomi</taxon>
        <taxon>Amphibia</taxon>
        <taxon>Batrachia</taxon>
        <taxon>Caudata</taxon>
        <taxon>Salamandroidea</taxon>
        <taxon>Salamandridae</taxon>
        <taxon>Pleurodelinae</taxon>
        <taxon>Pleurodeles</taxon>
    </lineage>
</organism>
<keyword evidence="2" id="KW-0768">Sushi</keyword>